<gene>
    <name evidence="1" type="ORF">BRADI_5g16525v3</name>
</gene>
<dbReference type="Proteomes" id="UP000008810">
    <property type="component" value="Chromosome 5"/>
</dbReference>
<accession>A0A2K2CHN3</accession>
<dbReference type="EMBL" id="CM000884">
    <property type="protein sequence ID" value="PNT61539.1"/>
    <property type="molecule type" value="Genomic_DNA"/>
</dbReference>
<reference evidence="2" key="3">
    <citation type="submission" date="2018-08" db="UniProtKB">
        <authorList>
            <consortium name="EnsemblPlants"/>
        </authorList>
    </citation>
    <scope>IDENTIFICATION</scope>
    <source>
        <strain evidence="2">cv. Bd21</strain>
    </source>
</reference>
<reference evidence="1" key="2">
    <citation type="submission" date="2017-06" db="EMBL/GenBank/DDBJ databases">
        <title>WGS assembly of Brachypodium distachyon.</title>
        <authorList>
            <consortium name="The International Brachypodium Initiative"/>
            <person name="Lucas S."/>
            <person name="Harmon-Smith M."/>
            <person name="Lail K."/>
            <person name="Tice H."/>
            <person name="Grimwood J."/>
            <person name="Bruce D."/>
            <person name="Barry K."/>
            <person name="Shu S."/>
            <person name="Lindquist E."/>
            <person name="Wang M."/>
            <person name="Pitluck S."/>
            <person name="Vogel J.P."/>
            <person name="Garvin D.F."/>
            <person name="Mockler T.C."/>
            <person name="Schmutz J."/>
            <person name="Rokhsar D."/>
            <person name="Bevan M.W."/>
        </authorList>
    </citation>
    <scope>NUCLEOTIDE SEQUENCE</scope>
    <source>
        <strain evidence="1">Bd21</strain>
    </source>
</reference>
<sequence>MKGQSGNASGSPHFHHSSLSPCIPPHLWSCCGSFSSTATISSSELTASHQGMQEHGKWYRLITTYVAITLEFDRGMKREGGGGAAN</sequence>
<organism evidence="1">
    <name type="scientific">Brachypodium distachyon</name>
    <name type="common">Purple false brome</name>
    <name type="synonym">Trachynia distachya</name>
    <dbReference type="NCBI Taxonomy" id="15368"/>
    <lineage>
        <taxon>Eukaryota</taxon>
        <taxon>Viridiplantae</taxon>
        <taxon>Streptophyta</taxon>
        <taxon>Embryophyta</taxon>
        <taxon>Tracheophyta</taxon>
        <taxon>Spermatophyta</taxon>
        <taxon>Magnoliopsida</taxon>
        <taxon>Liliopsida</taxon>
        <taxon>Poales</taxon>
        <taxon>Poaceae</taxon>
        <taxon>BOP clade</taxon>
        <taxon>Pooideae</taxon>
        <taxon>Stipodae</taxon>
        <taxon>Brachypodieae</taxon>
        <taxon>Brachypodium</taxon>
    </lineage>
</organism>
<name>A0A2K2CHN3_BRADI</name>
<proteinExistence type="predicted"/>
<keyword evidence="3" id="KW-1185">Reference proteome</keyword>
<evidence type="ECO:0000313" key="1">
    <source>
        <dbReference type="EMBL" id="PNT61539.1"/>
    </source>
</evidence>
<evidence type="ECO:0000313" key="3">
    <source>
        <dbReference type="Proteomes" id="UP000008810"/>
    </source>
</evidence>
<dbReference type="AlphaFoldDB" id="A0A2K2CHN3"/>
<dbReference type="Gramene" id="PNT61539">
    <property type="protein sequence ID" value="PNT61539"/>
    <property type="gene ID" value="BRADI_5g16525v3"/>
</dbReference>
<dbReference type="EnsemblPlants" id="PNT61539">
    <property type="protein sequence ID" value="PNT61539"/>
    <property type="gene ID" value="BRADI_5g16525v3"/>
</dbReference>
<reference evidence="1 2" key="1">
    <citation type="journal article" date="2010" name="Nature">
        <title>Genome sequencing and analysis of the model grass Brachypodium distachyon.</title>
        <authorList>
            <consortium name="International Brachypodium Initiative"/>
        </authorList>
    </citation>
    <scope>NUCLEOTIDE SEQUENCE [LARGE SCALE GENOMIC DNA]</scope>
    <source>
        <strain evidence="1 2">Bd21</strain>
    </source>
</reference>
<evidence type="ECO:0000313" key="2">
    <source>
        <dbReference type="EnsemblPlants" id="PNT61539"/>
    </source>
</evidence>
<protein>
    <submittedName>
        <fullName evidence="1 2">Uncharacterized protein</fullName>
    </submittedName>
</protein>
<dbReference type="InParanoid" id="A0A2K2CHN3"/>